<evidence type="ECO:0000313" key="8">
    <source>
        <dbReference type="EMBL" id="EHG23529.1"/>
    </source>
</evidence>
<evidence type="ECO:0000256" key="3">
    <source>
        <dbReference type="ARBA" id="ARBA00022741"/>
    </source>
</evidence>
<sequence length="394" mass="43196">MARRGYQINPHFPHPPIPIFSPSKTVTVRDGFSFERLCIMSLSVRIQDAVKRYGDFCAVNHISLSIEGGEFFTLLGPSGCGKTTLLRMIAGFNEIDGGKIFFGDRCINDIPPHRRNTGMVFQNYAIFPHLSVADNVAYGLRARDAGAAEEKERTAEALALMQIENLADRMPSQLSGGQQQRVALARVIVIRPDVLLMDEPLSNLDAKLRLMMRTNIRRIQKELGITTIYVTHDQEEALAISDRIAVMQAGTVMQLGTPREIYTHPANTFVADFIGTSNFLTGKAEAESFDVLGTLSFSGGLSSGYQGPLKISVRPEDVGLVSPESSALRGTVRRITYLGTNDEYEIALADDLSLISKIYRTRGGQAYDIGDTVGITLEPAALTLYTEDGKEALS</sequence>
<keyword evidence="5" id="KW-1278">Translocase</keyword>
<dbReference type="EMBL" id="ADGH01000018">
    <property type="protein sequence ID" value="EHG23529.1"/>
    <property type="molecule type" value="Genomic_DNA"/>
</dbReference>
<keyword evidence="2" id="KW-1003">Cell membrane</keyword>
<keyword evidence="9" id="KW-1185">Reference proteome</keyword>
<dbReference type="SMART" id="SM00382">
    <property type="entry name" value="AAA"/>
    <property type="match status" value="1"/>
</dbReference>
<feature type="domain" description="ABC transporter" evidence="7">
    <location>
        <begin position="44"/>
        <end position="274"/>
    </location>
</feature>
<proteinExistence type="predicted"/>
<evidence type="ECO:0000259" key="7">
    <source>
        <dbReference type="PROSITE" id="PS50893"/>
    </source>
</evidence>
<dbReference type="Gene3D" id="3.40.50.300">
    <property type="entry name" value="P-loop containing nucleotide triphosphate hydrolases"/>
    <property type="match status" value="1"/>
</dbReference>
<dbReference type="PROSITE" id="PS50893">
    <property type="entry name" value="ABC_TRANSPORTER_2"/>
    <property type="match status" value="1"/>
</dbReference>
<keyword evidence="1" id="KW-0813">Transport</keyword>
<accession>A0ABN0DN46</accession>
<name>A0ABN0DN46_9FIRM</name>
<comment type="caution">
    <text evidence="8">The sequence shown here is derived from an EMBL/GenBank/DDBJ whole genome shotgun (WGS) entry which is preliminary data.</text>
</comment>
<dbReference type="InterPro" id="IPR047641">
    <property type="entry name" value="ABC_transpr_MalK/UgpC-like"/>
</dbReference>
<evidence type="ECO:0000256" key="1">
    <source>
        <dbReference type="ARBA" id="ARBA00022448"/>
    </source>
</evidence>
<dbReference type="InterPro" id="IPR017871">
    <property type="entry name" value="ABC_transporter-like_CS"/>
</dbReference>
<evidence type="ECO:0000256" key="5">
    <source>
        <dbReference type="ARBA" id="ARBA00022967"/>
    </source>
</evidence>
<dbReference type="InterPro" id="IPR027417">
    <property type="entry name" value="P-loop_NTPase"/>
</dbReference>
<keyword evidence="4" id="KW-0067">ATP-binding</keyword>
<evidence type="ECO:0000313" key="9">
    <source>
        <dbReference type="Proteomes" id="UP000003175"/>
    </source>
</evidence>
<dbReference type="PANTHER" id="PTHR43875">
    <property type="entry name" value="MALTODEXTRIN IMPORT ATP-BINDING PROTEIN MSMX"/>
    <property type="match status" value="1"/>
</dbReference>
<organism evidence="8 9">
    <name type="scientific">Selenomonas noxia F0398</name>
    <dbReference type="NCBI Taxonomy" id="702437"/>
    <lineage>
        <taxon>Bacteria</taxon>
        <taxon>Bacillati</taxon>
        <taxon>Bacillota</taxon>
        <taxon>Negativicutes</taxon>
        <taxon>Selenomonadales</taxon>
        <taxon>Selenomonadaceae</taxon>
        <taxon>Selenomonas</taxon>
    </lineage>
</organism>
<dbReference type="Pfam" id="PF00005">
    <property type="entry name" value="ABC_tran"/>
    <property type="match status" value="1"/>
</dbReference>
<reference evidence="8 9" key="1">
    <citation type="submission" date="2011-08" db="EMBL/GenBank/DDBJ databases">
        <title>The Genome Sequence of Selenomonas noxia F0398.</title>
        <authorList>
            <consortium name="The Broad Institute Genome Sequencing Platform"/>
            <person name="Earl A."/>
            <person name="Ward D."/>
            <person name="Feldgarden M."/>
            <person name="Gevers D."/>
            <person name="Izard J."/>
            <person name="Ganesan A."/>
            <person name="Blanton J.M."/>
            <person name="Baranova O.V."/>
            <person name="Tanner A.C."/>
            <person name="Dewhirst F.E."/>
            <person name="Young S.K."/>
            <person name="Zeng Q."/>
            <person name="Gargeya S."/>
            <person name="Fitzgerald M."/>
            <person name="Haas B."/>
            <person name="Abouelleil A."/>
            <person name="Alvarado L."/>
            <person name="Arachchi H.M."/>
            <person name="Berlin A."/>
            <person name="Brown A."/>
            <person name="Chapman S.B."/>
            <person name="Chen Z."/>
            <person name="Dunbar C."/>
            <person name="Freedman E."/>
            <person name="Gearin G."/>
            <person name="Gellesch M."/>
            <person name="Goldberg J."/>
            <person name="Griggs A."/>
            <person name="Gujja S."/>
            <person name="Heiman D."/>
            <person name="Howarth C."/>
            <person name="Larson L."/>
            <person name="Lui A."/>
            <person name="MacDonald P.J.P."/>
            <person name="Montmayeur A."/>
            <person name="Murphy C."/>
            <person name="Neiman D."/>
            <person name="Pearson M."/>
            <person name="Priest M."/>
            <person name="Roberts A."/>
            <person name="Saif S."/>
            <person name="Shea T."/>
            <person name="Shenoy N."/>
            <person name="Sisk P."/>
            <person name="Stolte C."/>
            <person name="Sykes S."/>
            <person name="Wortman J."/>
            <person name="Nusbaum C."/>
            <person name="Birren B."/>
        </authorList>
    </citation>
    <scope>NUCLEOTIDE SEQUENCE [LARGE SCALE GENOMIC DNA]</scope>
    <source>
        <strain evidence="8 9">F0398</strain>
    </source>
</reference>
<dbReference type="PANTHER" id="PTHR43875:SF15">
    <property type="entry name" value="TREHALOSE IMPORT ATP-BINDING PROTEIN SUGC"/>
    <property type="match status" value="1"/>
</dbReference>
<evidence type="ECO:0000256" key="4">
    <source>
        <dbReference type="ARBA" id="ARBA00022840"/>
    </source>
</evidence>
<dbReference type="InterPro" id="IPR003439">
    <property type="entry name" value="ABC_transporter-like_ATP-bd"/>
</dbReference>
<gene>
    <name evidence="8" type="ORF">HMPREF9432_01805</name>
</gene>
<dbReference type="InterPro" id="IPR003593">
    <property type="entry name" value="AAA+_ATPase"/>
</dbReference>
<evidence type="ECO:0000256" key="6">
    <source>
        <dbReference type="ARBA" id="ARBA00023136"/>
    </source>
</evidence>
<dbReference type="PROSITE" id="PS00211">
    <property type="entry name" value="ABC_TRANSPORTER_1"/>
    <property type="match status" value="1"/>
</dbReference>
<evidence type="ECO:0000256" key="2">
    <source>
        <dbReference type="ARBA" id="ARBA00022475"/>
    </source>
</evidence>
<dbReference type="Pfam" id="PF08402">
    <property type="entry name" value="TOBE_2"/>
    <property type="match status" value="1"/>
</dbReference>
<dbReference type="Proteomes" id="UP000003175">
    <property type="component" value="Unassembled WGS sequence"/>
</dbReference>
<dbReference type="SUPFAM" id="SSF50331">
    <property type="entry name" value="MOP-like"/>
    <property type="match status" value="1"/>
</dbReference>
<dbReference type="Gene3D" id="2.40.50.100">
    <property type="match status" value="1"/>
</dbReference>
<keyword evidence="6" id="KW-0472">Membrane</keyword>
<dbReference type="SUPFAM" id="SSF52540">
    <property type="entry name" value="P-loop containing nucleoside triphosphate hydrolases"/>
    <property type="match status" value="1"/>
</dbReference>
<dbReference type="InterPro" id="IPR013611">
    <property type="entry name" value="Transp-assoc_OB_typ2"/>
</dbReference>
<protein>
    <recommendedName>
        <fullName evidence="7">ABC transporter domain-containing protein</fullName>
    </recommendedName>
</protein>
<dbReference type="InterPro" id="IPR008995">
    <property type="entry name" value="Mo/tungstate-bd_C_term_dom"/>
</dbReference>
<keyword evidence="3" id="KW-0547">Nucleotide-binding</keyword>